<dbReference type="Proteomes" id="UP001516400">
    <property type="component" value="Unassembled WGS sequence"/>
</dbReference>
<evidence type="ECO:0000256" key="6">
    <source>
        <dbReference type="SAM" id="SignalP"/>
    </source>
</evidence>
<dbReference type="GO" id="GO:0005576">
    <property type="term" value="C:extracellular region"/>
    <property type="evidence" value="ECO:0007669"/>
    <property type="project" value="UniProtKB-SubCell"/>
</dbReference>
<gene>
    <name evidence="8" type="ORF">HHI36_000620</name>
</gene>
<feature type="chain" id="PRO_5044880232" description="Phenoloxidase-activating factor 2" evidence="6">
    <location>
        <begin position="20"/>
        <end position="379"/>
    </location>
</feature>
<dbReference type="Pfam" id="PF18322">
    <property type="entry name" value="CLIP_1"/>
    <property type="match status" value="1"/>
</dbReference>
<evidence type="ECO:0000256" key="5">
    <source>
        <dbReference type="ARBA" id="ARBA00076468"/>
    </source>
</evidence>
<dbReference type="PANTHER" id="PTHR24258">
    <property type="entry name" value="SERINE PROTEASE-RELATED"/>
    <property type="match status" value="1"/>
</dbReference>
<dbReference type="PRINTS" id="PR00722">
    <property type="entry name" value="CHYMOTRYPSIN"/>
</dbReference>
<keyword evidence="9" id="KW-1185">Reference proteome</keyword>
<keyword evidence="3" id="KW-1015">Disulfide bond</keyword>
<feature type="signal peptide" evidence="6">
    <location>
        <begin position="1"/>
        <end position="19"/>
    </location>
</feature>
<dbReference type="FunFam" id="2.40.10.10:FF:000038">
    <property type="entry name" value="Serine protease"/>
    <property type="match status" value="1"/>
</dbReference>
<dbReference type="InterPro" id="IPR009003">
    <property type="entry name" value="Peptidase_S1_PA"/>
</dbReference>
<sequence length="379" mass="43014">MFPRVYLFGFLLHVYIANCMVIKTEMFINQSTSYSSFCVCMPYWQCKEDYSGLTDDVANIVDIRNFESSGNSLNQSPCSDDFDVCCRIECGRRRRSNYVDDKFGIGITNRLSSFSKSFSPFFSKRIVGQNNEAEFGEFPWMLGILWNKAFLCGASLIHPQVAMTAAHCVFGRKGTIKVRAGEWNWESTEEMWPFQDRFTKQIIIHQQYHPISVRNDIALLVVDEPFKLTENVGIVCIPPPNMQYDGSTCTASGWGKNAHYEGKYQSTLKKTDLPLVARDKCTRVLQEARLGPAFRLHRSFICAGGEENKDTCKGDGGSPLVCPIDEEDDRYEQVGIVSWGLTCGVKNTPGVYVNVPLFSAWIDGQMKRLNFDTNIYKYS</sequence>
<dbReference type="InterPro" id="IPR043504">
    <property type="entry name" value="Peptidase_S1_PA_chymotrypsin"/>
</dbReference>
<evidence type="ECO:0000256" key="2">
    <source>
        <dbReference type="ARBA" id="ARBA00022525"/>
    </source>
</evidence>
<keyword evidence="2" id="KW-0964">Secreted</keyword>
<dbReference type="EMBL" id="JABFTP020000185">
    <property type="protein sequence ID" value="KAL3286107.1"/>
    <property type="molecule type" value="Genomic_DNA"/>
</dbReference>
<accession>A0ABD2P5Y1</accession>
<comment type="subcellular location">
    <subcellularLocation>
        <location evidence="1">Secreted</location>
    </subcellularLocation>
</comment>
<evidence type="ECO:0000313" key="8">
    <source>
        <dbReference type="EMBL" id="KAL3286107.1"/>
    </source>
</evidence>
<dbReference type="PROSITE" id="PS00134">
    <property type="entry name" value="TRYPSIN_HIS"/>
    <property type="match status" value="1"/>
</dbReference>
<keyword evidence="6" id="KW-0732">Signal</keyword>
<name>A0ABD2P5Y1_9CUCU</name>
<organism evidence="8 9">
    <name type="scientific">Cryptolaemus montrouzieri</name>
    <dbReference type="NCBI Taxonomy" id="559131"/>
    <lineage>
        <taxon>Eukaryota</taxon>
        <taxon>Metazoa</taxon>
        <taxon>Ecdysozoa</taxon>
        <taxon>Arthropoda</taxon>
        <taxon>Hexapoda</taxon>
        <taxon>Insecta</taxon>
        <taxon>Pterygota</taxon>
        <taxon>Neoptera</taxon>
        <taxon>Endopterygota</taxon>
        <taxon>Coleoptera</taxon>
        <taxon>Polyphaga</taxon>
        <taxon>Cucujiformia</taxon>
        <taxon>Coccinelloidea</taxon>
        <taxon>Coccinellidae</taxon>
        <taxon>Scymninae</taxon>
        <taxon>Scymnini</taxon>
        <taxon>Cryptolaemus</taxon>
    </lineage>
</organism>
<dbReference type="AlphaFoldDB" id="A0ABD2P5Y1"/>
<evidence type="ECO:0000259" key="7">
    <source>
        <dbReference type="PROSITE" id="PS50240"/>
    </source>
</evidence>
<proteinExistence type="predicted"/>
<dbReference type="PROSITE" id="PS50240">
    <property type="entry name" value="TRYPSIN_DOM"/>
    <property type="match status" value="1"/>
</dbReference>
<dbReference type="PANTHER" id="PTHR24258:SF129">
    <property type="entry name" value="LP15124P-RELATED"/>
    <property type="match status" value="1"/>
</dbReference>
<feature type="domain" description="Peptidase S1" evidence="7">
    <location>
        <begin position="126"/>
        <end position="367"/>
    </location>
</feature>
<dbReference type="CDD" id="cd00190">
    <property type="entry name" value="Tryp_SPc"/>
    <property type="match status" value="1"/>
</dbReference>
<dbReference type="InterPro" id="IPR018114">
    <property type="entry name" value="TRYPSIN_HIS"/>
</dbReference>
<evidence type="ECO:0000256" key="3">
    <source>
        <dbReference type="ARBA" id="ARBA00023157"/>
    </source>
</evidence>
<dbReference type="Gene3D" id="2.40.10.10">
    <property type="entry name" value="Trypsin-like serine proteases"/>
    <property type="match status" value="1"/>
</dbReference>
<evidence type="ECO:0000256" key="1">
    <source>
        <dbReference type="ARBA" id="ARBA00004613"/>
    </source>
</evidence>
<evidence type="ECO:0000256" key="4">
    <source>
        <dbReference type="ARBA" id="ARBA00068096"/>
    </source>
</evidence>
<protein>
    <recommendedName>
        <fullName evidence="4">Phenoloxidase-activating factor 2</fullName>
    </recommendedName>
    <alternativeName>
        <fullName evidence="5">Prophenoloxidase-activating factor II</fullName>
    </alternativeName>
</protein>
<dbReference type="SMART" id="SM00020">
    <property type="entry name" value="Tryp_SPc"/>
    <property type="match status" value="1"/>
</dbReference>
<dbReference type="InterPro" id="IPR041515">
    <property type="entry name" value="PPAF-2-like_Clip"/>
</dbReference>
<comment type="caution">
    <text evidence="8">The sequence shown here is derived from an EMBL/GenBank/DDBJ whole genome shotgun (WGS) entry which is preliminary data.</text>
</comment>
<evidence type="ECO:0000313" key="9">
    <source>
        <dbReference type="Proteomes" id="UP001516400"/>
    </source>
</evidence>
<reference evidence="8 9" key="1">
    <citation type="journal article" date="2021" name="BMC Biol.">
        <title>Horizontally acquired antibacterial genes associated with adaptive radiation of ladybird beetles.</title>
        <authorList>
            <person name="Li H.S."/>
            <person name="Tang X.F."/>
            <person name="Huang Y.H."/>
            <person name="Xu Z.Y."/>
            <person name="Chen M.L."/>
            <person name="Du X.Y."/>
            <person name="Qiu B.Y."/>
            <person name="Chen P.T."/>
            <person name="Zhang W."/>
            <person name="Slipinski A."/>
            <person name="Escalona H.E."/>
            <person name="Waterhouse R.M."/>
            <person name="Zwick A."/>
            <person name="Pang H."/>
        </authorList>
    </citation>
    <scope>NUCLEOTIDE SEQUENCE [LARGE SCALE GENOMIC DNA]</scope>
    <source>
        <strain evidence="8">SYSU2018</strain>
    </source>
</reference>
<dbReference type="InterPro" id="IPR001314">
    <property type="entry name" value="Peptidase_S1A"/>
</dbReference>
<dbReference type="SUPFAM" id="SSF50494">
    <property type="entry name" value="Trypsin-like serine proteases"/>
    <property type="match status" value="1"/>
</dbReference>
<dbReference type="InterPro" id="IPR001254">
    <property type="entry name" value="Trypsin_dom"/>
</dbReference>
<dbReference type="Pfam" id="PF00089">
    <property type="entry name" value="Trypsin"/>
    <property type="match status" value="1"/>
</dbReference>